<keyword evidence="2" id="KW-1185">Reference proteome</keyword>
<dbReference type="GeneID" id="20329153"/>
<proteinExistence type="predicted"/>
<evidence type="ECO:0000313" key="2">
    <source>
        <dbReference type="Proteomes" id="UP000054324"/>
    </source>
</evidence>
<protein>
    <submittedName>
        <fullName evidence="1">Uncharacterized protein</fullName>
    </submittedName>
</protein>
<evidence type="ECO:0000313" key="1">
    <source>
        <dbReference type="EMBL" id="KER21904.1"/>
    </source>
</evidence>
<dbReference type="AlphaFoldDB" id="A0A075A3C0"/>
<dbReference type="KEGG" id="ovi:T265_14987"/>
<dbReference type="RefSeq" id="XP_009174357.1">
    <property type="nucleotide sequence ID" value="XM_009176093.1"/>
</dbReference>
<accession>A0A075A3C0</accession>
<organism evidence="1 2">
    <name type="scientific">Opisthorchis viverrini</name>
    <name type="common">Southeast Asian liver fluke</name>
    <dbReference type="NCBI Taxonomy" id="6198"/>
    <lineage>
        <taxon>Eukaryota</taxon>
        <taxon>Metazoa</taxon>
        <taxon>Spiralia</taxon>
        <taxon>Lophotrochozoa</taxon>
        <taxon>Platyhelminthes</taxon>
        <taxon>Trematoda</taxon>
        <taxon>Digenea</taxon>
        <taxon>Opisthorchiida</taxon>
        <taxon>Opisthorchiata</taxon>
        <taxon>Opisthorchiidae</taxon>
        <taxon>Opisthorchis</taxon>
    </lineage>
</organism>
<name>A0A075A3C0_OPIVI</name>
<feature type="non-terminal residue" evidence="1">
    <location>
        <position position="95"/>
    </location>
</feature>
<sequence length="95" mass="11108">MAVRQQRVLQLNDFRSCASNNSTQLKVKNIPEEILKEADSRRTSRNCKRMEPFNLSTCLHEPNRYSIADLRPLKNRVVLWPSMVEQADPHFIVQV</sequence>
<dbReference type="CTD" id="20329153"/>
<gene>
    <name evidence="1" type="ORF">T265_14987</name>
</gene>
<dbReference type="EMBL" id="KL596933">
    <property type="protein sequence ID" value="KER21904.1"/>
    <property type="molecule type" value="Genomic_DNA"/>
</dbReference>
<reference evidence="1 2" key="1">
    <citation type="submission" date="2013-11" db="EMBL/GenBank/DDBJ databases">
        <title>Opisthorchis viverrini - life in the bile duct.</title>
        <authorList>
            <person name="Young N.D."/>
            <person name="Nagarajan N."/>
            <person name="Lin S.J."/>
            <person name="Korhonen P.K."/>
            <person name="Jex A.R."/>
            <person name="Hall R.S."/>
            <person name="Safavi-Hemami H."/>
            <person name="Kaewkong W."/>
            <person name="Bertrand D."/>
            <person name="Gao S."/>
            <person name="Seet Q."/>
            <person name="Wongkham S."/>
            <person name="Teh B.T."/>
            <person name="Wongkham C."/>
            <person name="Intapan P.M."/>
            <person name="Maleewong W."/>
            <person name="Yang X."/>
            <person name="Hu M."/>
            <person name="Wang Z."/>
            <person name="Hofmann A."/>
            <person name="Sternberg P.W."/>
            <person name="Tan P."/>
            <person name="Wang J."/>
            <person name="Gasser R.B."/>
        </authorList>
    </citation>
    <scope>NUCLEOTIDE SEQUENCE [LARGE SCALE GENOMIC DNA]</scope>
</reference>
<dbReference type="Proteomes" id="UP000054324">
    <property type="component" value="Unassembled WGS sequence"/>
</dbReference>